<evidence type="ECO:0000313" key="3">
    <source>
        <dbReference type="EMBL" id="MDQ9070093.1"/>
    </source>
</evidence>
<protein>
    <submittedName>
        <fullName evidence="3">Phosphoribosyltransferase family protein</fullName>
    </submittedName>
</protein>
<accession>A0AAW8JFS2</accession>
<dbReference type="SUPFAM" id="SSF53271">
    <property type="entry name" value="PRTase-like"/>
    <property type="match status" value="1"/>
</dbReference>
<dbReference type="PANTHER" id="PTHR47505">
    <property type="entry name" value="DNA UTILIZATION PROTEIN YHGH"/>
    <property type="match status" value="1"/>
</dbReference>
<reference evidence="3" key="1">
    <citation type="submission" date="2023-08" db="EMBL/GenBank/DDBJ databases">
        <title>Emergence of clinically-relevant ST2 carbapenem-resistant Acinetobacter baumannii strains in hospital sewages in Zhejiang, East of China.</title>
        <authorList>
            <person name="Kaichao C."/>
            <person name="Zhang R."/>
        </authorList>
    </citation>
    <scope>NUCLEOTIDE SEQUENCE</scope>
    <source>
        <strain evidence="3">M-SY-60</strain>
    </source>
</reference>
<dbReference type="AlphaFoldDB" id="A0AAW8JFS2"/>
<dbReference type="PANTHER" id="PTHR47505:SF1">
    <property type="entry name" value="DNA UTILIZATION PROTEIN YHGH"/>
    <property type="match status" value="1"/>
</dbReference>
<dbReference type="Pfam" id="PF00156">
    <property type="entry name" value="Pribosyltran"/>
    <property type="match status" value="1"/>
</dbReference>
<keyword evidence="3" id="KW-0328">Glycosyltransferase</keyword>
<comment type="similarity">
    <text evidence="1">Belongs to the ComF/GntX family.</text>
</comment>
<comment type="caution">
    <text evidence="3">The sequence shown here is derived from an EMBL/GenBank/DDBJ whole genome shotgun (WGS) entry which is preliminary data.</text>
</comment>
<dbReference type="GO" id="GO:0016757">
    <property type="term" value="F:glycosyltransferase activity"/>
    <property type="evidence" value="ECO:0007669"/>
    <property type="project" value="UniProtKB-KW"/>
</dbReference>
<sequence length="216" mass="25031">MLKILGEFLHIGMTKISRCQLCSIDLQHSHTLCDDCWHSLPWYKHKIIKNDREINIACYYQFPIDRIIQKYKYENQLQYQTLLAHCLMNLRLPKVHAIVPMPISKERLIERGYNQMLIIAKIMSRQLKIPIWQPVIRSAQHSQKGLNRLERIENIEEQFQMIHDQNKPYKKVLIIDDVMTTGASIGALAQALEGLGCSQIYTACIASGAITKSDEI</sequence>
<evidence type="ECO:0000256" key="1">
    <source>
        <dbReference type="ARBA" id="ARBA00008007"/>
    </source>
</evidence>
<dbReference type="InterPro" id="IPR029057">
    <property type="entry name" value="PRTase-like"/>
</dbReference>
<evidence type="ECO:0000313" key="4">
    <source>
        <dbReference type="Proteomes" id="UP001243195"/>
    </source>
</evidence>
<dbReference type="EMBL" id="JAVIDA010000001">
    <property type="protein sequence ID" value="MDQ9070093.1"/>
    <property type="molecule type" value="Genomic_DNA"/>
</dbReference>
<proteinExistence type="inferred from homology"/>
<feature type="domain" description="Phosphoribosyltransferase" evidence="2">
    <location>
        <begin position="118"/>
        <end position="210"/>
    </location>
</feature>
<gene>
    <name evidence="3" type="ORF">RFH51_01230</name>
</gene>
<dbReference type="CDD" id="cd06223">
    <property type="entry name" value="PRTases_typeI"/>
    <property type="match status" value="1"/>
</dbReference>
<evidence type="ECO:0000259" key="2">
    <source>
        <dbReference type="Pfam" id="PF00156"/>
    </source>
</evidence>
<keyword evidence="3" id="KW-0808">Transferase</keyword>
<dbReference type="InterPro" id="IPR051910">
    <property type="entry name" value="ComF/GntX_DNA_util-trans"/>
</dbReference>
<organism evidence="3 4">
    <name type="scientific">Acinetobacter gerneri</name>
    <dbReference type="NCBI Taxonomy" id="202952"/>
    <lineage>
        <taxon>Bacteria</taxon>
        <taxon>Pseudomonadati</taxon>
        <taxon>Pseudomonadota</taxon>
        <taxon>Gammaproteobacteria</taxon>
        <taxon>Moraxellales</taxon>
        <taxon>Moraxellaceae</taxon>
        <taxon>Acinetobacter</taxon>
    </lineage>
</organism>
<dbReference type="Proteomes" id="UP001243195">
    <property type="component" value="Unassembled WGS sequence"/>
</dbReference>
<dbReference type="RefSeq" id="WP_308955214.1">
    <property type="nucleotide sequence ID" value="NZ_JAVICY010000001.1"/>
</dbReference>
<dbReference type="InterPro" id="IPR000836">
    <property type="entry name" value="PRTase_dom"/>
</dbReference>
<dbReference type="Gene3D" id="3.40.50.2020">
    <property type="match status" value="1"/>
</dbReference>
<name>A0AAW8JFS2_9GAMM</name>